<evidence type="ECO:0000256" key="2">
    <source>
        <dbReference type="ARBA" id="ARBA00010528"/>
    </source>
</evidence>
<dbReference type="GO" id="GO:0005840">
    <property type="term" value="C:ribosome"/>
    <property type="evidence" value="ECO:0007669"/>
    <property type="project" value="UniProtKB-KW"/>
</dbReference>
<dbReference type="STRING" id="7370.A0A1I8M314"/>
<evidence type="ECO:0000256" key="4">
    <source>
        <dbReference type="ARBA" id="ARBA00023128"/>
    </source>
</evidence>
<dbReference type="Pfam" id="PF00573">
    <property type="entry name" value="Ribosomal_L4"/>
    <property type="match status" value="1"/>
</dbReference>
<dbReference type="PANTHER" id="PTHR10746:SF6">
    <property type="entry name" value="LARGE RIBOSOMAL SUBUNIT PROTEIN UL4M"/>
    <property type="match status" value="1"/>
</dbReference>
<dbReference type="SUPFAM" id="SSF52166">
    <property type="entry name" value="Ribosomal protein L4"/>
    <property type="match status" value="1"/>
</dbReference>
<organism evidence="9">
    <name type="scientific">Musca domestica</name>
    <name type="common">House fly</name>
    <dbReference type="NCBI Taxonomy" id="7370"/>
    <lineage>
        <taxon>Eukaryota</taxon>
        <taxon>Metazoa</taxon>
        <taxon>Ecdysozoa</taxon>
        <taxon>Arthropoda</taxon>
        <taxon>Hexapoda</taxon>
        <taxon>Insecta</taxon>
        <taxon>Pterygota</taxon>
        <taxon>Neoptera</taxon>
        <taxon>Endopterygota</taxon>
        <taxon>Diptera</taxon>
        <taxon>Brachycera</taxon>
        <taxon>Muscomorpha</taxon>
        <taxon>Muscoidea</taxon>
        <taxon>Muscidae</taxon>
        <taxon>Musca</taxon>
    </lineage>
</organism>
<comment type="similarity">
    <text evidence="2">Belongs to the universal ribosomal protein uL4 family.</text>
</comment>
<dbReference type="GO" id="GO:0006412">
    <property type="term" value="P:translation"/>
    <property type="evidence" value="ECO:0007669"/>
    <property type="project" value="InterPro"/>
</dbReference>
<evidence type="ECO:0000313" key="11">
    <source>
        <dbReference type="RefSeq" id="XP_005189402.1"/>
    </source>
</evidence>
<proteinExistence type="inferred from homology"/>
<protein>
    <recommendedName>
        <fullName evidence="6">Large ribosomal subunit protein uL4m</fullName>
    </recommendedName>
    <alternativeName>
        <fullName evidence="7">39S ribosomal protein L4, mitochondrial</fullName>
    </alternativeName>
</protein>
<dbReference type="InterPro" id="IPR002136">
    <property type="entry name" value="Ribosomal_uL4"/>
</dbReference>
<feature type="region of interest" description="Disordered" evidence="8">
    <location>
        <begin position="128"/>
        <end position="148"/>
    </location>
</feature>
<keyword evidence="10" id="KW-1185">Reference proteome</keyword>
<comment type="subcellular location">
    <subcellularLocation>
        <location evidence="1">Mitochondrion</location>
    </subcellularLocation>
</comment>
<keyword evidence="5" id="KW-0687">Ribonucleoprotein</keyword>
<dbReference type="GO" id="GO:0003735">
    <property type="term" value="F:structural constituent of ribosome"/>
    <property type="evidence" value="ECO:0007669"/>
    <property type="project" value="InterPro"/>
</dbReference>
<gene>
    <name evidence="9" type="primary">101889150</name>
    <name evidence="11" type="synonym">LOC101889150</name>
    <name evidence="12" type="synonym">LOC131801984</name>
</gene>
<dbReference type="VEuPathDB" id="VectorBase:MDOMA2_008579"/>
<dbReference type="VEuPathDB" id="VectorBase:MDOMA2_002658"/>
<dbReference type="KEGG" id="mde:101889150"/>
<evidence type="ECO:0000256" key="6">
    <source>
        <dbReference type="ARBA" id="ARBA00040565"/>
    </source>
</evidence>
<dbReference type="Proteomes" id="UP001652621">
    <property type="component" value="Unplaced"/>
</dbReference>
<name>A0A1I8M314_MUSDO</name>
<dbReference type="EnsemblMetazoa" id="MDOA000729-RA">
    <property type="protein sequence ID" value="MDOA000729-PA"/>
    <property type="gene ID" value="MDOA000729"/>
</dbReference>
<dbReference type="OrthoDB" id="275876at2759"/>
<dbReference type="GO" id="GO:0005743">
    <property type="term" value="C:mitochondrial inner membrane"/>
    <property type="evidence" value="ECO:0007669"/>
    <property type="project" value="UniProtKB-ARBA"/>
</dbReference>
<evidence type="ECO:0000256" key="1">
    <source>
        <dbReference type="ARBA" id="ARBA00004173"/>
    </source>
</evidence>
<reference evidence="9" key="1">
    <citation type="submission" date="2020-05" db="UniProtKB">
        <authorList>
            <consortium name="EnsemblMetazoa"/>
        </authorList>
    </citation>
    <scope>IDENTIFICATION</scope>
    <source>
        <strain evidence="9">Aabys</strain>
    </source>
</reference>
<dbReference type="GO" id="GO:1990904">
    <property type="term" value="C:ribonucleoprotein complex"/>
    <property type="evidence" value="ECO:0007669"/>
    <property type="project" value="UniProtKB-KW"/>
</dbReference>
<evidence type="ECO:0000256" key="7">
    <source>
        <dbReference type="ARBA" id="ARBA00082711"/>
    </source>
</evidence>
<dbReference type="GeneID" id="101889150"/>
<accession>A0A1I8M314</accession>
<evidence type="ECO:0000313" key="10">
    <source>
        <dbReference type="Proteomes" id="UP001652621"/>
    </source>
</evidence>
<dbReference type="PANTHER" id="PTHR10746">
    <property type="entry name" value="50S RIBOSOMAL PROTEIN L4"/>
    <property type="match status" value="1"/>
</dbReference>
<dbReference type="InterPro" id="IPR013005">
    <property type="entry name" value="Ribosomal_uL4-like"/>
</dbReference>
<dbReference type="InterPro" id="IPR023574">
    <property type="entry name" value="Ribosomal_uL4_dom_sf"/>
</dbReference>
<dbReference type="RefSeq" id="XP_005189402.1">
    <property type="nucleotide sequence ID" value="XM_005189345.3"/>
</dbReference>
<keyword evidence="3 11" id="KW-0689">Ribosomal protein</keyword>
<evidence type="ECO:0000256" key="3">
    <source>
        <dbReference type="ARBA" id="ARBA00022980"/>
    </source>
</evidence>
<evidence type="ECO:0000256" key="5">
    <source>
        <dbReference type="ARBA" id="ARBA00023274"/>
    </source>
</evidence>
<dbReference type="VEuPathDB" id="VectorBase:MDOA000729"/>
<reference evidence="12" key="2">
    <citation type="submission" date="2025-05" db="UniProtKB">
        <authorList>
            <consortium name="RefSeq"/>
        </authorList>
    </citation>
    <scope>IDENTIFICATION</scope>
    <source>
        <strain evidence="11 12">Aabys</strain>
        <tissue evidence="12">Whole body</tissue>
    </source>
</reference>
<dbReference type="Gene3D" id="3.40.1370.10">
    <property type="match status" value="1"/>
</dbReference>
<evidence type="ECO:0000256" key="8">
    <source>
        <dbReference type="SAM" id="MobiDB-lite"/>
    </source>
</evidence>
<dbReference type="NCBIfam" id="TIGR03953">
    <property type="entry name" value="rplD_bact"/>
    <property type="match status" value="1"/>
</dbReference>
<dbReference type="AlphaFoldDB" id="A0A1I8M314"/>
<dbReference type="RefSeq" id="XP_058977196.1">
    <property type="nucleotide sequence ID" value="XM_059121213.1"/>
</dbReference>
<evidence type="ECO:0000313" key="12">
    <source>
        <dbReference type="RefSeq" id="XP_058977196.1"/>
    </source>
</evidence>
<sequence length="302" mass="33708">MLGLLNKAKFAIAPVVRGITSNSALRTAAEEGPQVVEKTATPPPPPVSSGPALLIPQTLKEFSPLNLKDCRQAWIENVDAVEERKLGLIELHPDVFATQPRVDVIQENIEWQRKYRYVSFANTKNRAEVRGGGRKPWPQKGGGRARHGSIRSPLLKGGGISHGPRSPTTHFYMLPFFKRVLGLTSTLSVKLAQDDLHIISNVDIPSQDPEFIKDLIQERNWGPSVLIVDKEAEFPENICYATDSLGYVNLMPAFSLNCYSMLKHDTLVLTVDAVKHIEERLLYQLHRTDGVTKGQKFKLDQV</sequence>
<keyword evidence="4" id="KW-0496">Mitochondrion</keyword>
<evidence type="ECO:0000313" key="9">
    <source>
        <dbReference type="EnsemblMetazoa" id="MDOA000729-PA"/>
    </source>
</evidence>
<dbReference type="eggNOG" id="KOG1624">
    <property type="taxonomic scope" value="Eukaryota"/>
</dbReference>
<dbReference type="FunFam" id="3.40.1370.10:FF:000005">
    <property type="entry name" value="39S ribosomal protein L4, mitochondrial"/>
    <property type="match status" value="1"/>
</dbReference>